<protein>
    <submittedName>
        <fullName evidence="1">Uncharacterized protein</fullName>
    </submittedName>
</protein>
<keyword evidence="2" id="KW-1185">Reference proteome</keyword>
<reference evidence="1" key="1">
    <citation type="submission" date="2023-03" db="EMBL/GenBank/DDBJ databases">
        <title>Massive genome expansion in bonnet fungi (Mycena s.s.) driven by repeated elements and novel gene families across ecological guilds.</title>
        <authorList>
            <consortium name="Lawrence Berkeley National Laboratory"/>
            <person name="Harder C.B."/>
            <person name="Miyauchi S."/>
            <person name="Viragh M."/>
            <person name="Kuo A."/>
            <person name="Thoen E."/>
            <person name="Andreopoulos B."/>
            <person name="Lu D."/>
            <person name="Skrede I."/>
            <person name="Drula E."/>
            <person name="Henrissat B."/>
            <person name="Morin E."/>
            <person name="Kohler A."/>
            <person name="Barry K."/>
            <person name="LaButti K."/>
            <person name="Morin E."/>
            <person name="Salamov A."/>
            <person name="Lipzen A."/>
            <person name="Mereny Z."/>
            <person name="Hegedus B."/>
            <person name="Baldrian P."/>
            <person name="Stursova M."/>
            <person name="Weitz H."/>
            <person name="Taylor A."/>
            <person name="Grigoriev I.V."/>
            <person name="Nagy L.G."/>
            <person name="Martin F."/>
            <person name="Kauserud H."/>
        </authorList>
    </citation>
    <scope>NUCLEOTIDE SEQUENCE</scope>
    <source>
        <strain evidence="1">CBHHK182m</strain>
    </source>
</reference>
<gene>
    <name evidence="1" type="ORF">B0H16DRAFT_1736743</name>
</gene>
<dbReference type="Proteomes" id="UP001215598">
    <property type="component" value="Unassembled WGS sequence"/>
</dbReference>
<dbReference type="AlphaFoldDB" id="A0AAD7HP42"/>
<accession>A0AAD7HP42</accession>
<sequence length="242" mass="26055">MAMYVATFNTFPFYLLRPHASHSTRRLDRARTHPLTSYKSSLNATTLPPRPLRMLLPGAAAISQHRVPNVNTRHRKAEVSPRARISSKPHVAPGIHVCIRCLALASNSASTHPQHQLAPTNPRSAPISPPPLRWAHPHSLHTPPPAHACASSRMCARSRMCASIQLCCLDLNLPLLSSMPVSFSVSSSNYGDTIAAPRLMGCHPASASVSISSRSPSISYLSTAATSVAPSPPSKATELYEI</sequence>
<name>A0AAD7HP42_9AGAR</name>
<evidence type="ECO:0000313" key="1">
    <source>
        <dbReference type="EMBL" id="KAJ7724358.1"/>
    </source>
</evidence>
<evidence type="ECO:0000313" key="2">
    <source>
        <dbReference type="Proteomes" id="UP001215598"/>
    </source>
</evidence>
<dbReference type="EMBL" id="JARKIB010000203">
    <property type="protein sequence ID" value="KAJ7724358.1"/>
    <property type="molecule type" value="Genomic_DNA"/>
</dbReference>
<organism evidence="1 2">
    <name type="scientific">Mycena metata</name>
    <dbReference type="NCBI Taxonomy" id="1033252"/>
    <lineage>
        <taxon>Eukaryota</taxon>
        <taxon>Fungi</taxon>
        <taxon>Dikarya</taxon>
        <taxon>Basidiomycota</taxon>
        <taxon>Agaricomycotina</taxon>
        <taxon>Agaricomycetes</taxon>
        <taxon>Agaricomycetidae</taxon>
        <taxon>Agaricales</taxon>
        <taxon>Marasmiineae</taxon>
        <taxon>Mycenaceae</taxon>
        <taxon>Mycena</taxon>
    </lineage>
</organism>
<comment type="caution">
    <text evidence="1">The sequence shown here is derived from an EMBL/GenBank/DDBJ whole genome shotgun (WGS) entry which is preliminary data.</text>
</comment>
<proteinExistence type="predicted"/>